<evidence type="ECO:0000256" key="2">
    <source>
        <dbReference type="SAM" id="SignalP"/>
    </source>
</evidence>
<reference evidence="3" key="1">
    <citation type="submission" date="2021-02" db="EMBL/GenBank/DDBJ databases">
        <authorList>
            <person name="Nowell W R."/>
        </authorList>
    </citation>
    <scope>NUCLEOTIDE SEQUENCE</scope>
</reference>
<dbReference type="AlphaFoldDB" id="A0A821VLP8"/>
<name>A0A821VLP8_9BILA</name>
<dbReference type="Proteomes" id="UP000663838">
    <property type="component" value="Unassembled WGS sequence"/>
</dbReference>
<accession>A0A821VLP8</accession>
<organism evidence="3 4">
    <name type="scientific">Rotaria socialis</name>
    <dbReference type="NCBI Taxonomy" id="392032"/>
    <lineage>
        <taxon>Eukaryota</taxon>
        <taxon>Metazoa</taxon>
        <taxon>Spiralia</taxon>
        <taxon>Gnathifera</taxon>
        <taxon>Rotifera</taxon>
        <taxon>Eurotatoria</taxon>
        <taxon>Bdelloidea</taxon>
        <taxon>Philodinida</taxon>
        <taxon>Philodinidae</taxon>
        <taxon>Rotaria</taxon>
    </lineage>
</organism>
<feature type="region of interest" description="Disordered" evidence="1">
    <location>
        <begin position="109"/>
        <end position="168"/>
    </location>
</feature>
<feature type="compositionally biased region" description="Low complexity" evidence="1">
    <location>
        <begin position="109"/>
        <end position="125"/>
    </location>
</feature>
<evidence type="ECO:0000313" key="3">
    <source>
        <dbReference type="EMBL" id="CAF4910307.1"/>
    </source>
</evidence>
<feature type="signal peptide" evidence="2">
    <location>
        <begin position="1"/>
        <end position="16"/>
    </location>
</feature>
<sequence length="206" mass="21343">MWIILTAFIFVAGVSGQVTNSSQCQPSTCGARANSCSTNSDCECLALGSGLSGICVASLLPCSSLTSCLSDNVTCVVSSAICLDSTRCNKPMCYPLALTVPQVCPPLNSSATTSSVSTATTTGPTTRPPPPTQPTTARPTTTQPATTRSTTTTAAATPTTTRSTTTATPKWLLADRVKKSGCRSTVPNYLLSQMHSFLNSTIYPCL</sequence>
<comment type="caution">
    <text evidence="3">The sequence shown here is derived from an EMBL/GenBank/DDBJ whole genome shotgun (WGS) entry which is preliminary data.</text>
</comment>
<keyword evidence="2" id="KW-0732">Signal</keyword>
<proteinExistence type="predicted"/>
<feature type="compositionally biased region" description="Low complexity" evidence="1">
    <location>
        <begin position="134"/>
        <end position="168"/>
    </location>
</feature>
<feature type="chain" id="PRO_5032434128" evidence="2">
    <location>
        <begin position="17"/>
        <end position="206"/>
    </location>
</feature>
<evidence type="ECO:0000313" key="4">
    <source>
        <dbReference type="Proteomes" id="UP000663838"/>
    </source>
</evidence>
<protein>
    <submittedName>
        <fullName evidence="3">Uncharacterized protein</fullName>
    </submittedName>
</protein>
<dbReference type="EMBL" id="CAJOBS010006210">
    <property type="protein sequence ID" value="CAF4910307.1"/>
    <property type="molecule type" value="Genomic_DNA"/>
</dbReference>
<evidence type="ECO:0000256" key="1">
    <source>
        <dbReference type="SAM" id="MobiDB-lite"/>
    </source>
</evidence>
<gene>
    <name evidence="3" type="ORF">TOA249_LOCUS31341</name>
</gene>